<protein>
    <submittedName>
        <fullName evidence="1">Uncharacterized protein</fullName>
    </submittedName>
</protein>
<proteinExistence type="predicted"/>
<evidence type="ECO:0000313" key="1">
    <source>
        <dbReference type="EMBL" id="GAA3588302.1"/>
    </source>
</evidence>
<evidence type="ECO:0000313" key="2">
    <source>
        <dbReference type="Proteomes" id="UP001500689"/>
    </source>
</evidence>
<dbReference type="Proteomes" id="UP001500689">
    <property type="component" value="Unassembled WGS sequence"/>
</dbReference>
<keyword evidence="2" id="KW-1185">Reference proteome</keyword>
<organism evidence="1 2">
    <name type="scientific">Amycolatopsis ultiminotia</name>
    <dbReference type="NCBI Taxonomy" id="543629"/>
    <lineage>
        <taxon>Bacteria</taxon>
        <taxon>Bacillati</taxon>
        <taxon>Actinomycetota</taxon>
        <taxon>Actinomycetes</taxon>
        <taxon>Pseudonocardiales</taxon>
        <taxon>Pseudonocardiaceae</taxon>
        <taxon>Amycolatopsis</taxon>
    </lineage>
</organism>
<dbReference type="EMBL" id="BAAAZN010000039">
    <property type="protein sequence ID" value="GAA3588302.1"/>
    <property type="molecule type" value="Genomic_DNA"/>
</dbReference>
<sequence length="247" mass="26886">MVCGILAVLIGVAAGSVAVWFSLIGGIVVCLGVASGVNNLLTARSIEDNGSCPELRSPGECCYQTCDFATMDPAATEIANRVIDAVAQLRTAQARAWLDPDLPRAAHRLAWEVLCCLDCTRAARDLAAQLADAPEHAALAAALHDTINVIDYRLNESAQHLAGCVVLAHEWDRKLRDIDTRHRGDRELSSLQEAVRQGLATETESLLHNAFYRITAARDLTEAGPFPWEQPRLDWTTNSQVTHHLTD</sequence>
<reference evidence="2" key="1">
    <citation type="journal article" date="2019" name="Int. J. Syst. Evol. Microbiol.">
        <title>The Global Catalogue of Microorganisms (GCM) 10K type strain sequencing project: providing services to taxonomists for standard genome sequencing and annotation.</title>
        <authorList>
            <consortium name="The Broad Institute Genomics Platform"/>
            <consortium name="The Broad Institute Genome Sequencing Center for Infectious Disease"/>
            <person name="Wu L."/>
            <person name="Ma J."/>
        </authorList>
    </citation>
    <scope>NUCLEOTIDE SEQUENCE [LARGE SCALE GENOMIC DNA]</scope>
    <source>
        <strain evidence="2">JCM 16898</strain>
    </source>
</reference>
<comment type="caution">
    <text evidence="1">The sequence shown here is derived from an EMBL/GenBank/DDBJ whole genome shotgun (WGS) entry which is preliminary data.</text>
</comment>
<gene>
    <name evidence="1" type="ORF">GCM10022222_86080</name>
</gene>
<name>A0ABP6YPW4_9PSEU</name>
<accession>A0ABP6YPW4</accession>